<feature type="region of interest" description="Disordered" evidence="1">
    <location>
        <begin position="127"/>
        <end position="150"/>
    </location>
</feature>
<evidence type="ECO:0000256" key="1">
    <source>
        <dbReference type="SAM" id="MobiDB-lite"/>
    </source>
</evidence>
<keyword evidence="3" id="KW-1185">Reference proteome</keyword>
<feature type="region of interest" description="Disordered" evidence="1">
    <location>
        <begin position="237"/>
        <end position="271"/>
    </location>
</feature>
<reference evidence="2 3" key="1">
    <citation type="submission" date="2019-08" db="EMBL/GenBank/DDBJ databases">
        <title>Draft genome for granaticin producer strain Streptomyces parvus C05.</title>
        <authorList>
            <person name="Gonzalez-Pimentel J.L."/>
        </authorList>
    </citation>
    <scope>NUCLEOTIDE SEQUENCE [LARGE SCALE GENOMIC DNA]</scope>
    <source>
        <strain evidence="2 3">C05</strain>
    </source>
</reference>
<proteinExistence type="predicted"/>
<sequence length="358" mass="39067">MTGSLNEGWERTLRFFRDRGSRGDAERQGPERDFPAGVLTFRVQVERHHGGWVNLLDQAGVLANRHQGVVEARDGDLVSFAWQVMERLGGTWTGCRVVFFAGDQRQNQSLHEGDVFGIVGTGDRQFVPGPAHPESVQPTDPNGSGDDRPADGQLVECGACRIEVTVREAPERTMVLSTPDTLRGLALRCQDCGRILCIDCVFPVVDVAVEPQTPQCDRCGGDVGSVGEQSCQITIQGTRRQAAETASPPSRSPSHPMQATPEAGRTQPRASYAGLTAADLVDRFVACRMAGRVEDPAVRGILDWLRRDYGHPSSPFAASLERLAFGTSGPALFQEGMEPDEVEIIKTVMQRIDASRWD</sequence>
<dbReference type="EMBL" id="VSZQ01000052">
    <property type="protein sequence ID" value="TYR64281.1"/>
    <property type="molecule type" value="Genomic_DNA"/>
</dbReference>
<organism evidence="2 3">
    <name type="scientific">Streptomyces parvus</name>
    <dbReference type="NCBI Taxonomy" id="66428"/>
    <lineage>
        <taxon>Bacteria</taxon>
        <taxon>Bacillati</taxon>
        <taxon>Actinomycetota</taxon>
        <taxon>Actinomycetes</taxon>
        <taxon>Kitasatosporales</taxon>
        <taxon>Streptomycetaceae</taxon>
        <taxon>Streptomyces</taxon>
    </lineage>
</organism>
<name>A0A5D4JFL7_9ACTN</name>
<dbReference type="RefSeq" id="WP_148902416.1">
    <property type="nucleotide sequence ID" value="NZ_VSZQ01000052.1"/>
</dbReference>
<protein>
    <submittedName>
        <fullName evidence="2">Uncharacterized protein</fullName>
    </submittedName>
</protein>
<comment type="caution">
    <text evidence="2">The sequence shown here is derived from an EMBL/GenBank/DDBJ whole genome shotgun (WGS) entry which is preliminary data.</text>
</comment>
<evidence type="ECO:0000313" key="2">
    <source>
        <dbReference type="EMBL" id="TYR64281.1"/>
    </source>
</evidence>
<gene>
    <name evidence="2" type="ORF">FY004_12230</name>
</gene>
<evidence type="ECO:0000313" key="3">
    <source>
        <dbReference type="Proteomes" id="UP000323242"/>
    </source>
</evidence>
<dbReference type="AlphaFoldDB" id="A0A5D4JFL7"/>
<accession>A0A5D4JFL7</accession>
<dbReference type="Proteomes" id="UP000323242">
    <property type="component" value="Unassembled WGS sequence"/>
</dbReference>
<feature type="compositionally biased region" description="Polar residues" evidence="1">
    <location>
        <begin position="247"/>
        <end position="257"/>
    </location>
</feature>